<dbReference type="Pfam" id="PF00226">
    <property type="entry name" value="DnaJ"/>
    <property type="match status" value="1"/>
</dbReference>
<feature type="compositionally biased region" description="Basic and acidic residues" evidence="1">
    <location>
        <begin position="192"/>
        <end position="210"/>
    </location>
</feature>
<dbReference type="SMART" id="SM00271">
    <property type="entry name" value="DnaJ"/>
    <property type="match status" value="1"/>
</dbReference>
<dbReference type="Proteomes" id="UP001154078">
    <property type="component" value="Chromosome 3"/>
</dbReference>
<feature type="compositionally biased region" description="Basic and acidic residues" evidence="1">
    <location>
        <begin position="174"/>
        <end position="185"/>
    </location>
</feature>
<dbReference type="FunFam" id="1.10.287.110:FF:000112">
    <property type="entry name" value="Uncharacterized protein, isoform A"/>
    <property type="match status" value="1"/>
</dbReference>
<dbReference type="CDD" id="cd06257">
    <property type="entry name" value="DnaJ"/>
    <property type="match status" value="1"/>
</dbReference>
<dbReference type="EMBL" id="OV121134">
    <property type="protein sequence ID" value="CAH0552729.1"/>
    <property type="molecule type" value="Genomic_DNA"/>
</dbReference>
<feature type="region of interest" description="Disordered" evidence="1">
    <location>
        <begin position="174"/>
        <end position="245"/>
    </location>
</feature>
<dbReference type="PANTHER" id="PTHR15606">
    <property type="entry name" value="DNAJ HOMOLOG SUBFAMILY C MEMBER 8/LIPOPOLYSACCHARIDE SPECIFIC RESPONSE-7-RELATED"/>
    <property type="match status" value="1"/>
</dbReference>
<feature type="compositionally biased region" description="Basic residues" evidence="1">
    <location>
        <begin position="224"/>
        <end position="239"/>
    </location>
</feature>
<dbReference type="AlphaFoldDB" id="A0A9P0AXM0"/>
<reference evidence="3" key="1">
    <citation type="submission" date="2021-12" db="EMBL/GenBank/DDBJ databases">
        <authorList>
            <person name="King R."/>
        </authorList>
    </citation>
    <scope>NUCLEOTIDE SEQUENCE</scope>
</reference>
<evidence type="ECO:0000256" key="1">
    <source>
        <dbReference type="SAM" id="MobiDB-lite"/>
    </source>
</evidence>
<sequence length="245" mass="29058">MAHGSHDKDVKFDEFYTEVKEIEKRDSVLTPVQQIERLLRPGSTYRNLNPFDVLQVEPDSSIEELKKKYRRLSILVHPDKNQDDPERAQQAFEAVNKAWKTLENEDTRKKCLDIIEEAQGRTDIMLTEKRKKAKKEGKDSIPEDDPVKYKHAIYVLTMKLFADLERKRRDLAERVQEESKRKREAEIEEEENAKTQKEWQKNFEESRQNRVDSWQSFQQNSKAKATKASKKIKVFRPPKNKPESR</sequence>
<evidence type="ECO:0000313" key="4">
    <source>
        <dbReference type="Proteomes" id="UP001154078"/>
    </source>
</evidence>
<dbReference type="Gene3D" id="1.10.287.110">
    <property type="entry name" value="DnaJ domain"/>
    <property type="match status" value="1"/>
</dbReference>
<dbReference type="OrthoDB" id="342454at2759"/>
<dbReference type="PANTHER" id="PTHR15606:SF4">
    <property type="entry name" value="DNAJ HOMOLOG SUBFAMILY C MEMBER 8"/>
    <property type="match status" value="1"/>
</dbReference>
<dbReference type="SUPFAM" id="SSF46565">
    <property type="entry name" value="Chaperone J-domain"/>
    <property type="match status" value="1"/>
</dbReference>
<evidence type="ECO:0000313" key="3">
    <source>
        <dbReference type="EMBL" id="CAH0552729.1"/>
    </source>
</evidence>
<protein>
    <recommendedName>
        <fullName evidence="2">J domain-containing protein</fullName>
    </recommendedName>
</protein>
<dbReference type="PROSITE" id="PS50076">
    <property type="entry name" value="DNAJ_2"/>
    <property type="match status" value="1"/>
</dbReference>
<feature type="domain" description="J" evidence="2">
    <location>
        <begin position="49"/>
        <end position="116"/>
    </location>
</feature>
<evidence type="ECO:0000259" key="2">
    <source>
        <dbReference type="PROSITE" id="PS50076"/>
    </source>
</evidence>
<dbReference type="InterPro" id="IPR036869">
    <property type="entry name" value="J_dom_sf"/>
</dbReference>
<keyword evidence="4" id="KW-1185">Reference proteome</keyword>
<dbReference type="InterPro" id="IPR042858">
    <property type="entry name" value="DNAJC8"/>
</dbReference>
<dbReference type="GO" id="GO:0005634">
    <property type="term" value="C:nucleus"/>
    <property type="evidence" value="ECO:0007669"/>
    <property type="project" value="TreeGrafter"/>
</dbReference>
<feature type="compositionally biased region" description="Polar residues" evidence="1">
    <location>
        <begin position="211"/>
        <end position="220"/>
    </location>
</feature>
<accession>A0A9P0AXM0</accession>
<proteinExistence type="predicted"/>
<organism evidence="3 4">
    <name type="scientific">Brassicogethes aeneus</name>
    <name type="common">Rape pollen beetle</name>
    <name type="synonym">Meligethes aeneus</name>
    <dbReference type="NCBI Taxonomy" id="1431903"/>
    <lineage>
        <taxon>Eukaryota</taxon>
        <taxon>Metazoa</taxon>
        <taxon>Ecdysozoa</taxon>
        <taxon>Arthropoda</taxon>
        <taxon>Hexapoda</taxon>
        <taxon>Insecta</taxon>
        <taxon>Pterygota</taxon>
        <taxon>Neoptera</taxon>
        <taxon>Endopterygota</taxon>
        <taxon>Coleoptera</taxon>
        <taxon>Polyphaga</taxon>
        <taxon>Cucujiformia</taxon>
        <taxon>Nitidulidae</taxon>
        <taxon>Meligethinae</taxon>
        <taxon>Brassicogethes</taxon>
    </lineage>
</organism>
<dbReference type="PRINTS" id="PR00625">
    <property type="entry name" value="JDOMAIN"/>
</dbReference>
<dbReference type="InterPro" id="IPR001623">
    <property type="entry name" value="DnaJ_domain"/>
</dbReference>
<gene>
    <name evidence="3" type="ORF">MELIAE_LOCUS4891</name>
</gene>
<name>A0A9P0AXM0_BRAAE</name>